<evidence type="ECO:0000313" key="2">
    <source>
        <dbReference type="Proteomes" id="UP000219338"/>
    </source>
</evidence>
<evidence type="ECO:0000313" key="1">
    <source>
        <dbReference type="EMBL" id="SJL05781.1"/>
    </source>
</evidence>
<dbReference type="OrthoDB" id="2014201at2759"/>
<dbReference type="OMA" id="WRRTDQT"/>
<organism evidence="1 2">
    <name type="scientific">Armillaria ostoyae</name>
    <name type="common">Armillaria root rot fungus</name>
    <dbReference type="NCBI Taxonomy" id="47428"/>
    <lineage>
        <taxon>Eukaryota</taxon>
        <taxon>Fungi</taxon>
        <taxon>Dikarya</taxon>
        <taxon>Basidiomycota</taxon>
        <taxon>Agaricomycotina</taxon>
        <taxon>Agaricomycetes</taxon>
        <taxon>Agaricomycetidae</taxon>
        <taxon>Agaricales</taxon>
        <taxon>Marasmiineae</taxon>
        <taxon>Physalacriaceae</taxon>
        <taxon>Armillaria</taxon>
    </lineage>
</organism>
<dbReference type="PANTHER" id="PTHR11183">
    <property type="entry name" value="GLYCOGENIN SUBFAMILY MEMBER"/>
    <property type="match status" value="1"/>
</dbReference>
<dbReference type="InterPro" id="IPR002495">
    <property type="entry name" value="Glyco_trans_8"/>
</dbReference>
<dbReference type="GO" id="GO:0016757">
    <property type="term" value="F:glycosyltransferase activity"/>
    <property type="evidence" value="ECO:0007669"/>
    <property type="project" value="InterPro"/>
</dbReference>
<gene>
    <name evidence="1" type="ORF">ARMOST_09117</name>
</gene>
<dbReference type="STRING" id="47428.A0A284RAN1"/>
<accession>A0A284RAN1</accession>
<reference evidence="2" key="1">
    <citation type="journal article" date="2017" name="Nat. Ecol. Evol.">
        <title>Genome expansion and lineage-specific genetic innovations in the forest pathogenic fungi Armillaria.</title>
        <authorList>
            <person name="Sipos G."/>
            <person name="Prasanna A.N."/>
            <person name="Walter M.C."/>
            <person name="O'Connor E."/>
            <person name="Balint B."/>
            <person name="Krizsan K."/>
            <person name="Kiss B."/>
            <person name="Hess J."/>
            <person name="Varga T."/>
            <person name="Slot J."/>
            <person name="Riley R."/>
            <person name="Boka B."/>
            <person name="Rigling D."/>
            <person name="Barry K."/>
            <person name="Lee J."/>
            <person name="Mihaltcheva S."/>
            <person name="LaButti K."/>
            <person name="Lipzen A."/>
            <person name="Waldron R."/>
            <person name="Moloney N.M."/>
            <person name="Sperisen C."/>
            <person name="Kredics L."/>
            <person name="Vagvoelgyi C."/>
            <person name="Patrignani A."/>
            <person name="Fitzpatrick D."/>
            <person name="Nagy I."/>
            <person name="Doyle S."/>
            <person name="Anderson J.B."/>
            <person name="Grigoriev I.V."/>
            <person name="Gueldener U."/>
            <person name="Muensterkoetter M."/>
            <person name="Nagy L.G."/>
        </authorList>
    </citation>
    <scope>NUCLEOTIDE SEQUENCE [LARGE SCALE GENOMIC DNA]</scope>
    <source>
        <strain evidence="2">C18/9</strain>
    </source>
</reference>
<name>A0A284RAN1_ARMOS</name>
<dbReference type="InterPro" id="IPR050587">
    <property type="entry name" value="GNT1/Glycosyltrans_8"/>
</dbReference>
<keyword evidence="2" id="KW-1185">Reference proteome</keyword>
<dbReference type="EMBL" id="FUEG01000006">
    <property type="protein sequence ID" value="SJL05781.1"/>
    <property type="molecule type" value="Genomic_DNA"/>
</dbReference>
<protein>
    <submittedName>
        <fullName evidence="1">Related to galactinol synthase</fullName>
    </submittedName>
</protein>
<dbReference type="Pfam" id="PF01501">
    <property type="entry name" value="Glyco_transf_8"/>
    <property type="match status" value="1"/>
</dbReference>
<sequence>MSPKAAWVSLLSKTAYLPGLLVVDYGLKAAKSKYPLIVMVTPDISQDARDVLKNRGLISVDVGVVAPDASRQRFDVHDARFADTWSKVRTFEMVDYDRVVLLDADVIILRNMDELMDLDLPKDQIAAAHVCACNPRKLPHYPADWIPENCAHSAVSGPNASPPQWSEGKPRPYSQLNSGVVVLEPSMAVANAIIERLMTSAEVENFTFADQDLMIEHFKGMWKPLPWYYNALRTLQVVHPKIWRDEEVRCLHYILPDKPWKARVPDEGTGSPFDETNRWWWAHYEKLGEELRAADPEGWKLVSANVAPK</sequence>
<dbReference type="Proteomes" id="UP000219338">
    <property type="component" value="Unassembled WGS sequence"/>
</dbReference>
<dbReference type="Gene3D" id="3.90.550.10">
    <property type="entry name" value="Spore Coat Polysaccharide Biosynthesis Protein SpsA, Chain A"/>
    <property type="match status" value="1"/>
</dbReference>
<dbReference type="CDD" id="cd02537">
    <property type="entry name" value="GT8_Glycogenin"/>
    <property type="match status" value="1"/>
</dbReference>
<dbReference type="AlphaFoldDB" id="A0A284RAN1"/>
<dbReference type="InterPro" id="IPR029044">
    <property type="entry name" value="Nucleotide-diphossugar_trans"/>
</dbReference>
<proteinExistence type="predicted"/>
<dbReference type="SUPFAM" id="SSF53448">
    <property type="entry name" value="Nucleotide-diphospho-sugar transferases"/>
    <property type="match status" value="1"/>
</dbReference>